<dbReference type="SUPFAM" id="SSF63520">
    <property type="entry name" value="PTS-regulatory domain, PRD"/>
    <property type="match status" value="2"/>
</dbReference>
<dbReference type="SUPFAM" id="SSF55804">
    <property type="entry name" value="Phoshotransferase/anion transport protein"/>
    <property type="match status" value="1"/>
</dbReference>
<evidence type="ECO:0000256" key="3">
    <source>
        <dbReference type="ARBA" id="ARBA00023159"/>
    </source>
</evidence>
<dbReference type="PANTHER" id="PTHR30185:SF12">
    <property type="entry name" value="TRANSCRIPTIONAL REGULATOR MANR"/>
    <property type="match status" value="1"/>
</dbReference>
<evidence type="ECO:0000256" key="4">
    <source>
        <dbReference type="ARBA" id="ARBA00023163"/>
    </source>
</evidence>
<evidence type="ECO:0000313" key="7">
    <source>
        <dbReference type="EMBL" id="AYW49652.1"/>
    </source>
</evidence>
<dbReference type="Pfam" id="PF00359">
    <property type="entry name" value="PTS_EIIA_2"/>
    <property type="match status" value="1"/>
</dbReference>
<dbReference type="InterPro" id="IPR011608">
    <property type="entry name" value="PRD"/>
</dbReference>
<dbReference type="PANTHER" id="PTHR30185">
    <property type="entry name" value="CRYPTIC BETA-GLUCOSIDE BGL OPERON ANTITERMINATOR"/>
    <property type="match status" value="1"/>
</dbReference>
<dbReference type="InterPro" id="IPR036390">
    <property type="entry name" value="WH_DNA-bd_sf"/>
</dbReference>
<dbReference type="InterPro" id="IPR036388">
    <property type="entry name" value="WH-like_DNA-bd_sf"/>
</dbReference>
<gene>
    <name evidence="7" type="ORF">C7H83_03705</name>
</gene>
<dbReference type="Gene3D" id="3.40.930.10">
    <property type="entry name" value="Mannitol-specific EII, Chain A"/>
    <property type="match status" value="1"/>
</dbReference>
<keyword evidence="3" id="KW-0010">Activator</keyword>
<feature type="domain" description="PRD" evidence="6">
    <location>
        <begin position="280"/>
        <end position="386"/>
    </location>
</feature>
<dbReference type="EMBL" id="CP027768">
    <property type="protein sequence ID" value="AYW49652.1"/>
    <property type="molecule type" value="Genomic_DNA"/>
</dbReference>
<protein>
    <submittedName>
        <fullName evidence="7">PRD domain-containing protein</fullName>
    </submittedName>
</protein>
<dbReference type="PROSITE" id="PS51094">
    <property type="entry name" value="PTS_EIIA_TYPE_2"/>
    <property type="match status" value="1"/>
</dbReference>
<name>A0A3G5FH50_TETHA</name>
<dbReference type="Gene3D" id="1.10.1790.10">
    <property type="entry name" value="PRD domain"/>
    <property type="match status" value="1"/>
</dbReference>
<dbReference type="SUPFAM" id="SSF46785">
    <property type="entry name" value="Winged helix' DNA-binding domain"/>
    <property type="match status" value="1"/>
</dbReference>
<dbReference type="InterPro" id="IPR050661">
    <property type="entry name" value="BglG_antiterminators"/>
</dbReference>
<keyword evidence="2" id="KW-0805">Transcription regulation</keyword>
<dbReference type="InterPro" id="IPR036634">
    <property type="entry name" value="PRD_sf"/>
</dbReference>
<dbReference type="GO" id="GO:0006355">
    <property type="term" value="P:regulation of DNA-templated transcription"/>
    <property type="evidence" value="ECO:0007669"/>
    <property type="project" value="InterPro"/>
</dbReference>
<feature type="domain" description="PTS EIIA type-2" evidence="5">
    <location>
        <begin position="492"/>
        <end position="629"/>
    </location>
</feature>
<keyword evidence="1" id="KW-0677">Repeat</keyword>
<evidence type="ECO:0000313" key="8">
    <source>
        <dbReference type="Proteomes" id="UP000280475"/>
    </source>
</evidence>
<dbReference type="Pfam" id="PF00874">
    <property type="entry name" value="PRD"/>
    <property type="match status" value="1"/>
</dbReference>
<sequence length="629" mass="73514">MQEKWVKLLITLLKSDSAITAKALSEILGVSTRTIRNYVHEINRLAKDNIVKGSGIGYIVTDRSTAAKLIQTNHKDSQEIPQNGYDRYVYMVKKLLRNESINAFDLADELFTSYGTLKRTIQYANTQLNRWDTEIKSVADQLYLIGKENDKRKLFSYLIYRENTGNLINTAHLGNFFGKEKTYKLQNILDEVIDSYRLNVNEFAYNNLLMHLLILVSRISTGNNSSEGKYPLNIENYSQQLIQKMEEVFQITLEPNEQVEMNILMKSSTIEEHTEQEQNTFSEKFNQKITQITSKVFQMYNINLKSEFFIRPFSIHIHHLIYRMKNGHYLKNPIKANIIDNFPLVYDIATYIAFQIKDIWGFNIPEDEIAFIGLHIGTEIERQKNTSEKLKALIIAPQYLEIDKRAHSFLKDNFSKDIIILNTMDSLNAVDNLSPYDLIFSTLTDENVEEIPAQILQLDIFNLERQKGHIQTVIDRTFKQKKKQQTREQFFSFFSNELFWIINDNISKDEILNMTSRQMRTLNAVNEDFIEQIKERDEIGTTVFNNIAIVHPMDFSSPQTKITTILSENGIKWNDSTANIIFIISISEDHKDDFRNIYENLMEFLSEKNKLEFVIKAKNLEDFYNRLLS</sequence>
<evidence type="ECO:0000259" key="6">
    <source>
        <dbReference type="PROSITE" id="PS51372"/>
    </source>
</evidence>
<keyword evidence="4" id="KW-0804">Transcription</keyword>
<dbReference type="Gene3D" id="1.10.10.10">
    <property type="entry name" value="Winged helix-like DNA-binding domain superfamily/Winged helix DNA-binding domain"/>
    <property type="match status" value="2"/>
</dbReference>
<dbReference type="InterPro" id="IPR016152">
    <property type="entry name" value="PTrfase/Anion_transptr"/>
</dbReference>
<proteinExistence type="predicted"/>
<dbReference type="RefSeq" id="WP_103892956.1">
    <property type="nucleotide sequence ID" value="NZ_CP027768.1"/>
</dbReference>
<dbReference type="InterPro" id="IPR002178">
    <property type="entry name" value="PTS_EIIA_type-2_dom"/>
</dbReference>
<evidence type="ECO:0000256" key="2">
    <source>
        <dbReference type="ARBA" id="ARBA00023015"/>
    </source>
</evidence>
<dbReference type="PROSITE" id="PS51372">
    <property type="entry name" value="PRD_2"/>
    <property type="match status" value="1"/>
</dbReference>
<dbReference type="InterPro" id="IPR013196">
    <property type="entry name" value="HTH_11"/>
</dbReference>
<dbReference type="AlphaFoldDB" id="A0A3G5FH50"/>
<evidence type="ECO:0000259" key="5">
    <source>
        <dbReference type="PROSITE" id="PS51094"/>
    </source>
</evidence>
<evidence type="ECO:0000256" key="1">
    <source>
        <dbReference type="ARBA" id="ARBA00022737"/>
    </source>
</evidence>
<reference evidence="7 8" key="1">
    <citation type="journal article" date="2012" name="Int. J. Syst. Evol. Microbiol.">
        <title>Characterization of Tetragenococcus strains from sugar thick juice reveals a novel species, Tetragenococcus osmophilus sp. nov., and divides Tetragenococcus halophilus into two subspecies, T. halophilus subsp. halophilus subsp. nov. and T. halophilus subsp. flandriensis subsp. nov.</title>
        <authorList>
            <person name="Juste A."/>
            <person name="Van Trappen S."/>
            <person name="Verreth C."/>
            <person name="Cleenwerck I."/>
            <person name="De Vos P."/>
            <person name="Lievens B."/>
            <person name="Willems K.A."/>
        </authorList>
    </citation>
    <scope>NUCLEOTIDE SEQUENCE [LARGE SCALE GENOMIC DNA]</scope>
    <source>
        <strain evidence="7 8">LMG 26042</strain>
    </source>
</reference>
<dbReference type="Pfam" id="PF08279">
    <property type="entry name" value="HTH_11"/>
    <property type="match status" value="1"/>
</dbReference>
<dbReference type="InterPro" id="IPR007737">
    <property type="entry name" value="Mga_HTH"/>
</dbReference>
<dbReference type="Pfam" id="PF05043">
    <property type="entry name" value="Mga"/>
    <property type="match status" value="1"/>
</dbReference>
<dbReference type="Proteomes" id="UP000280475">
    <property type="component" value="Chromosome"/>
</dbReference>
<organism evidence="7 8">
    <name type="scientific">Tetragenococcus halophilus</name>
    <name type="common">Pediococcus halophilus</name>
    <dbReference type="NCBI Taxonomy" id="51669"/>
    <lineage>
        <taxon>Bacteria</taxon>
        <taxon>Bacillati</taxon>
        <taxon>Bacillota</taxon>
        <taxon>Bacilli</taxon>
        <taxon>Lactobacillales</taxon>
        <taxon>Enterococcaceae</taxon>
        <taxon>Tetragenococcus</taxon>
    </lineage>
</organism>
<accession>A0A3G5FH50</accession>